<gene>
    <name evidence="2" type="ORF">S03H2_40661</name>
</gene>
<name>X1ILH2_9ZZZZ</name>
<keyword evidence="1" id="KW-1133">Transmembrane helix</keyword>
<organism evidence="2">
    <name type="scientific">marine sediment metagenome</name>
    <dbReference type="NCBI Taxonomy" id="412755"/>
    <lineage>
        <taxon>unclassified sequences</taxon>
        <taxon>metagenomes</taxon>
        <taxon>ecological metagenomes</taxon>
    </lineage>
</organism>
<protein>
    <recommendedName>
        <fullName evidence="3">ABC transmembrane type-1 domain-containing protein</fullName>
    </recommendedName>
</protein>
<dbReference type="AlphaFoldDB" id="X1ILH2"/>
<feature type="non-terminal residue" evidence="2">
    <location>
        <position position="65"/>
    </location>
</feature>
<evidence type="ECO:0008006" key="3">
    <source>
        <dbReference type="Google" id="ProtNLM"/>
    </source>
</evidence>
<dbReference type="EMBL" id="BARU01025225">
    <property type="protein sequence ID" value="GAH58418.1"/>
    <property type="molecule type" value="Genomic_DNA"/>
</dbReference>
<keyword evidence="1" id="KW-0472">Membrane</keyword>
<keyword evidence="1" id="KW-0812">Transmembrane</keyword>
<accession>X1ILH2</accession>
<reference evidence="2" key="1">
    <citation type="journal article" date="2014" name="Front. Microbiol.">
        <title>High frequency of phylogenetically diverse reductive dehalogenase-homologous genes in deep subseafloor sedimentary metagenomes.</title>
        <authorList>
            <person name="Kawai M."/>
            <person name="Futagami T."/>
            <person name="Toyoda A."/>
            <person name="Takaki Y."/>
            <person name="Nishi S."/>
            <person name="Hori S."/>
            <person name="Arai W."/>
            <person name="Tsubouchi T."/>
            <person name="Morono Y."/>
            <person name="Uchiyama I."/>
            <person name="Ito T."/>
            <person name="Fujiyama A."/>
            <person name="Inagaki F."/>
            <person name="Takami H."/>
        </authorList>
    </citation>
    <scope>NUCLEOTIDE SEQUENCE</scope>
    <source>
        <strain evidence="2">Expedition CK06-06</strain>
    </source>
</reference>
<proteinExistence type="predicted"/>
<feature type="transmembrane region" description="Helical" evidence="1">
    <location>
        <begin position="36"/>
        <end position="63"/>
    </location>
</feature>
<comment type="caution">
    <text evidence="2">The sequence shown here is derived from an EMBL/GenBank/DDBJ whole genome shotgun (WGS) entry which is preliminary data.</text>
</comment>
<evidence type="ECO:0000313" key="2">
    <source>
        <dbReference type="EMBL" id="GAH58418.1"/>
    </source>
</evidence>
<sequence length="65" mass="7410">MSEEGTINSSTMRMLGVPSGGSSWMGKMFPDRYAKFYMIVPAIVYILLIGIFPLLYSFVLSFFNW</sequence>
<dbReference type="SUPFAM" id="SSF160964">
    <property type="entry name" value="MalF N-terminal region-like"/>
    <property type="match status" value="1"/>
</dbReference>
<evidence type="ECO:0000256" key="1">
    <source>
        <dbReference type="SAM" id="Phobius"/>
    </source>
</evidence>